<dbReference type="InterPro" id="IPR014922">
    <property type="entry name" value="YdhG-like"/>
</dbReference>
<feature type="domain" description="YdhG-like" evidence="1">
    <location>
        <begin position="19"/>
        <end position="111"/>
    </location>
</feature>
<dbReference type="AlphaFoldDB" id="A0A926JUZ9"/>
<dbReference type="Proteomes" id="UP000653730">
    <property type="component" value="Unassembled WGS sequence"/>
</dbReference>
<evidence type="ECO:0000259" key="1">
    <source>
        <dbReference type="Pfam" id="PF08818"/>
    </source>
</evidence>
<accession>A0A926JUZ9</accession>
<name>A0A926JUZ9_9FLAO</name>
<sequence length="123" mass="13833">MKKPENVDLYIAGSAMEARPIMEELREIIRSTVPEAEEGISWGVPYYKYYGELGGFDAAKNHVSFGFDAGTLEDKDREMLEKKGYKLGKMTLQIRFDQKVPAAAIKKILKTKAGINEAKKAMK</sequence>
<keyword evidence="3" id="KW-1185">Reference proteome</keyword>
<dbReference type="RefSeq" id="WP_187967184.1">
    <property type="nucleotide sequence ID" value="NZ_JACVDC010000087.1"/>
</dbReference>
<evidence type="ECO:0000313" key="3">
    <source>
        <dbReference type="Proteomes" id="UP000653730"/>
    </source>
</evidence>
<dbReference type="EMBL" id="JACVDC010000087">
    <property type="protein sequence ID" value="MBC9798058.1"/>
    <property type="molecule type" value="Genomic_DNA"/>
</dbReference>
<gene>
    <name evidence="2" type="ORF">IBL28_18960</name>
</gene>
<comment type="caution">
    <text evidence="2">The sequence shown here is derived from an EMBL/GenBank/DDBJ whole genome shotgun (WGS) entry which is preliminary data.</text>
</comment>
<dbReference type="Pfam" id="PF08818">
    <property type="entry name" value="DUF1801"/>
    <property type="match status" value="1"/>
</dbReference>
<evidence type="ECO:0000313" key="2">
    <source>
        <dbReference type="EMBL" id="MBC9798058.1"/>
    </source>
</evidence>
<organism evidence="2 3">
    <name type="scientific">Sinomicrobium weinanense</name>
    <dbReference type="NCBI Taxonomy" id="2842200"/>
    <lineage>
        <taxon>Bacteria</taxon>
        <taxon>Pseudomonadati</taxon>
        <taxon>Bacteroidota</taxon>
        <taxon>Flavobacteriia</taxon>
        <taxon>Flavobacteriales</taxon>
        <taxon>Flavobacteriaceae</taxon>
        <taxon>Sinomicrobium</taxon>
    </lineage>
</organism>
<reference evidence="2 3" key="1">
    <citation type="submission" date="2020-09" db="EMBL/GenBank/DDBJ databases">
        <title>Sinomicrobium weinanense sp. nov., a halophilic bacteria isolated from saline-alkali soil.</title>
        <authorList>
            <person name="Wu P."/>
            <person name="Ren H."/>
            <person name="Mei Y."/>
            <person name="Liang Y."/>
            <person name="Chen Z."/>
        </authorList>
    </citation>
    <scope>NUCLEOTIDE SEQUENCE [LARGE SCALE GENOMIC DNA]</scope>
    <source>
        <strain evidence="2 3">FJxs</strain>
    </source>
</reference>
<proteinExistence type="predicted"/>
<protein>
    <submittedName>
        <fullName evidence="2">DUF1801 domain-containing protein</fullName>
    </submittedName>
</protein>
<dbReference type="Gene3D" id="3.90.1150.200">
    <property type="match status" value="1"/>
</dbReference>
<dbReference type="SUPFAM" id="SSF159888">
    <property type="entry name" value="YdhG-like"/>
    <property type="match status" value="1"/>
</dbReference>